<name>A0A133KF42_9FIRM</name>
<protein>
    <submittedName>
        <fullName evidence="3">SH3 domain protein</fullName>
    </submittedName>
</protein>
<dbReference type="RefSeq" id="WP_060929375.1">
    <property type="nucleotide sequence ID" value="NZ_KQ955275.1"/>
</dbReference>
<sequence length="139" mass="16029">MKLKYIFLSAIILLSLNSCNKKEDNYQAKNIQVESVFDKKEDPKKAEKLNEDKKAEEKTKVKKQKPAKEENKKKKFRTRGTTNMRSEPNTVEDNILVAVPGGSEFEAIEETKGEDADWIKLTFEGNTGFIRKDMLEEIK</sequence>
<gene>
    <name evidence="3" type="ORF">HMPREF3200_00979</name>
</gene>
<feature type="region of interest" description="Disordered" evidence="1">
    <location>
        <begin position="40"/>
        <end position="93"/>
    </location>
</feature>
<keyword evidence="4" id="KW-1185">Reference proteome</keyword>
<evidence type="ECO:0000259" key="2">
    <source>
        <dbReference type="Pfam" id="PF08239"/>
    </source>
</evidence>
<dbReference type="PATRIC" id="fig|33036.3.peg.971"/>
<evidence type="ECO:0000256" key="1">
    <source>
        <dbReference type="SAM" id="MobiDB-lite"/>
    </source>
</evidence>
<dbReference type="AlphaFoldDB" id="A0A133KF42"/>
<organism evidence="3 4">
    <name type="scientific">Anaerococcus tetradius</name>
    <dbReference type="NCBI Taxonomy" id="33036"/>
    <lineage>
        <taxon>Bacteria</taxon>
        <taxon>Bacillati</taxon>
        <taxon>Bacillota</taxon>
        <taxon>Tissierellia</taxon>
        <taxon>Tissierellales</taxon>
        <taxon>Peptoniphilaceae</taxon>
        <taxon>Anaerococcus</taxon>
    </lineage>
</organism>
<dbReference type="OrthoDB" id="1690897at2"/>
<feature type="compositionally biased region" description="Basic and acidic residues" evidence="1">
    <location>
        <begin position="40"/>
        <end position="59"/>
    </location>
</feature>
<comment type="caution">
    <text evidence="3">The sequence shown here is derived from an EMBL/GenBank/DDBJ whole genome shotgun (WGS) entry which is preliminary data.</text>
</comment>
<evidence type="ECO:0000313" key="4">
    <source>
        <dbReference type="Proteomes" id="UP000070383"/>
    </source>
</evidence>
<dbReference type="STRING" id="33036.HMPREF3200_00979"/>
<accession>A0A133KF42</accession>
<proteinExistence type="predicted"/>
<dbReference type="Pfam" id="PF08239">
    <property type="entry name" value="SH3_3"/>
    <property type="match status" value="1"/>
</dbReference>
<dbReference type="EMBL" id="LRPM01000035">
    <property type="protein sequence ID" value="KWZ78054.1"/>
    <property type="molecule type" value="Genomic_DNA"/>
</dbReference>
<dbReference type="Proteomes" id="UP000070383">
    <property type="component" value="Unassembled WGS sequence"/>
</dbReference>
<feature type="domain" description="SH3b" evidence="2">
    <location>
        <begin position="81"/>
        <end position="135"/>
    </location>
</feature>
<feature type="compositionally biased region" description="Polar residues" evidence="1">
    <location>
        <begin position="79"/>
        <end position="92"/>
    </location>
</feature>
<dbReference type="InterPro" id="IPR003646">
    <property type="entry name" value="SH3-like_bac-type"/>
</dbReference>
<evidence type="ECO:0000313" key="3">
    <source>
        <dbReference type="EMBL" id="KWZ78054.1"/>
    </source>
</evidence>
<dbReference type="Gene3D" id="2.30.30.40">
    <property type="entry name" value="SH3 Domains"/>
    <property type="match status" value="1"/>
</dbReference>
<reference evidence="4" key="1">
    <citation type="submission" date="2016-01" db="EMBL/GenBank/DDBJ databases">
        <authorList>
            <person name="Mitreva M."/>
            <person name="Pepin K.H."/>
            <person name="Mihindukulasuriya K.A."/>
            <person name="Fulton R."/>
            <person name="Fronick C."/>
            <person name="O'Laughlin M."/>
            <person name="Miner T."/>
            <person name="Herter B."/>
            <person name="Rosa B.A."/>
            <person name="Cordes M."/>
            <person name="Tomlinson C."/>
            <person name="Wollam A."/>
            <person name="Palsikar V.B."/>
            <person name="Mardis E.R."/>
            <person name="Wilson R.K."/>
        </authorList>
    </citation>
    <scope>NUCLEOTIDE SEQUENCE [LARGE SCALE GENOMIC DNA]</scope>
    <source>
        <strain evidence="4">MJR8151</strain>
    </source>
</reference>